<evidence type="ECO:0000313" key="3">
    <source>
        <dbReference type="Proteomes" id="UP001165079"/>
    </source>
</evidence>
<proteinExistence type="predicted"/>
<dbReference type="EMBL" id="BSTX01000001">
    <property type="protein sequence ID" value="GLZ75432.1"/>
    <property type="molecule type" value="Genomic_DNA"/>
</dbReference>
<dbReference type="Proteomes" id="UP001165079">
    <property type="component" value="Unassembled WGS sequence"/>
</dbReference>
<keyword evidence="3" id="KW-1185">Reference proteome</keyword>
<dbReference type="Pfam" id="PF12697">
    <property type="entry name" value="Abhydrolase_6"/>
    <property type="match status" value="1"/>
</dbReference>
<dbReference type="GO" id="GO:0016787">
    <property type="term" value="F:hydrolase activity"/>
    <property type="evidence" value="ECO:0007669"/>
    <property type="project" value="UniProtKB-KW"/>
</dbReference>
<comment type="caution">
    <text evidence="2">The sequence shown here is derived from an EMBL/GenBank/DDBJ whole genome shotgun (WGS) entry which is preliminary data.</text>
</comment>
<organism evidence="2 3">
    <name type="scientific">Actinorhabdospora filicis</name>
    <dbReference type="NCBI Taxonomy" id="1785913"/>
    <lineage>
        <taxon>Bacteria</taxon>
        <taxon>Bacillati</taxon>
        <taxon>Actinomycetota</taxon>
        <taxon>Actinomycetes</taxon>
        <taxon>Micromonosporales</taxon>
        <taxon>Micromonosporaceae</taxon>
        <taxon>Actinorhabdospora</taxon>
    </lineage>
</organism>
<protein>
    <submittedName>
        <fullName evidence="2">Alpha/beta hydrolase</fullName>
    </submittedName>
</protein>
<evidence type="ECO:0000259" key="1">
    <source>
        <dbReference type="Pfam" id="PF12697"/>
    </source>
</evidence>
<name>A0A9W6SG77_9ACTN</name>
<dbReference type="Gene3D" id="3.40.50.1820">
    <property type="entry name" value="alpha/beta hydrolase"/>
    <property type="match status" value="1"/>
</dbReference>
<dbReference type="SUPFAM" id="SSF53474">
    <property type="entry name" value="alpha/beta-Hydrolases"/>
    <property type="match status" value="1"/>
</dbReference>
<accession>A0A9W6SG77</accession>
<gene>
    <name evidence="2" type="ORF">Afil01_02390</name>
</gene>
<sequence>MSPTVALAGIALNALSRLHRGLAGRVAYDLFRLSGPRAAIREGEAEVLATAVTGELDLDGVPVRTYRWGASGTPVLFVHGWRSRGSRAAHYVPELVARGHTVLTFDAPGHGASGGRSMTILQYREIITRLHAAHGDFAAVIAHSFGVTASLFALRDLPPARFAGISGIGEFGYLLQAFGAGLRLRPAVLEALRERIETHLFPAEPDIWRRFSVTHRPHELDLPALLVHDGDDAFVPVTQSHRVRDALGAGLITTTGLGHNRIVADPGVVRAVLDFVSPVQADSTRAIARSARS</sequence>
<evidence type="ECO:0000313" key="2">
    <source>
        <dbReference type="EMBL" id="GLZ75432.1"/>
    </source>
</evidence>
<feature type="domain" description="AB hydrolase-1" evidence="1">
    <location>
        <begin position="75"/>
        <end position="266"/>
    </location>
</feature>
<reference evidence="2" key="1">
    <citation type="submission" date="2023-03" db="EMBL/GenBank/DDBJ databases">
        <title>Actinorhabdospora filicis NBRC 111898.</title>
        <authorList>
            <person name="Ichikawa N."/>
            <person name="Sato H."/>
            <person name="Tonouchi N."/>
        </authorList>
    </citation>
    <scope>NUCLEOTIDE SEQUENCE</scope>
    <source>
        <strain evidence="2">NBRC 111898</strain>
    </source>
</reference>
<dbReference type="RefSeq" id="WP_285660670.1">
    <property type="nucleotide sequence ID" value="NZ_BSTX01000001.1"/>
</dbReference>
<dbReference type="InterPro" id="IPR029058">
    <property type="entry name" value="AB_hydrolase_fold"/>
</dbReference>
<dbReference type="InterPro" id="IPR000073">
    <property type="entry name" value="AB_hydrolase_1"/>
</dbReference>
<dbReference type="AlphaFoldDB" id="A0A9W6SG77"/>
<keyword evidence="2" id="KW-0378">Hydrolase</keyword>